<gene>
    <name evidence="2" type="ORF">Pta02_10790</name>
</gene>
<dbReference type="Proteomes" id="UP000634476">
    <property type="component" value="Unassembled WGS sequence"/>
</dbReference>
<evidence type="ECO:0000313" key="2">
    <source>
        <dbReference type="EMBL" id="GIH99070.1"/>
    </source>
</evidence>
<feature type="region of interest" description="Disordered" evidence="1">
    <location>
        <begin position="32"/>
        <end position="53"/>
    </location>
</feature>
<comment type="caution">
    <text evidence="2">The sequence shown here is derived from an EMBL/GenBank/DDBJ whole genome shotgun (WGS) entry which is preliminary data.</text>
</comment>
<accession>A0A8J3SUN4</accession>
<reference evidence="2" key="1">
    <citation type="submission" date="2021-01" db="EMBL/GenBank/DDBJ databases">
        <title>Whole genome shotgun sequence of Planobispora takensis NBRC 109077.</title>
        <authorList>
            <person name="Komaki H."/>
            <person name="Tamura T."/>
        </authorList>
    </citation>
    <scope>NUCLEOTIDE SEQUENCE</scope>
    <source>
        <strain evidence="2">NBRC 109077</strain>
    </source>
</reference>
<name>A0A8J3SUN4_9ACTN</name>
<evidence type="ECO:0000313" key="3">
    <source>
        <dbReference type="Proteomes" id="UP000634476"/>
    </source>
</evidence>
<proteinExistence type="predicted"/>
<organism evidence="2 3">
    <name type="scientific">Planobispora takensis</name>
    <dbReference type="NCBI Taxonomy" id="1367882"/>
    <lineage>
        <taxon>Bacteria</taxon>
        <taxon>Bacillati</taxon>
        <taxon>Actinomycetota</taxon>
        <taxon>Actinomycetes</taxon>
        <taxon>Streptosporangiales</taxon>
        <taxon>Streptosporangiaceae</taxon>
        <taxon>Planobispora</taxon>
    </lineage>
</organism>
<evidence type="ECO:0000256" key="1">
    <source>
        <dbReference type="SAM" id="MobiDB-lite"/>
    </source>
</evidence>
<sequence>MRVRVPPGALMSLHRKSALTSGDMKADRLFWPGRADPPPGRPRLSGVGAGPGKRWLPNCDGPFPGLRCASGEMVAVVEELREAVYRSVRQVENREIP</sequence>
<dbReference type="AlphaFoldDB" id="A0A8J3SUN4"/>
<protein>
    <submittedName>
        <fullName evidence="2">Uncharacterized protein</fullName>
    </submittedName>
</protein>
<dbReference type="EMBL" id="BOOK01000005">
    <property type="protein sequence ID" value="GIH99070.1"/>
    <property type="molecule type" value="Genomic_DNA"/>
</dbReference>
<keyword evidence="3" id="KW-1185">Reference proteome</keyword>